<gene>
    <name evidence="1" type="ORF">Cob_v001352</name>
</gene>
<evidence type="ECO:0000313" key="1">
    <source>
        <dbReference type="EMBL" id="TDZ25861.1"/>
    </source>
</evidence>
<organism evidence="1 2">
    <name type="scientific">Colletotrichum orbiculare (strain 104-T / ATCC 96160 / CBS 514.97 / LARS 414 / MAFF 240422)</name>
    <name type="common">Cucumber anthracnose fungus</name>
    <name type="synonym">Colletotrichum lagenarium</name>
    <dbReference type="NCBI Taxonomy" id="1213857"/>
    <lineage>
        <taxon>Eukaryota</taxon>
        <taxon>Fungi</taxon>
        <taxon>Dikarya</taxon>
        <taxon>Ascomycota</taxon>
        <taxon>Pezizomycotina</taxon>
        <taxon>Sordariomycetes</taxon>
        <taxon>Hypocreomycetidae</taxon>
        <taxon>Glomerellales</taxon>
        <taxon>Glomerellaceae</taxon>
        <taxon>Colletotrichum</taxon>
        <taxon>Colletotrichum orbiculare species complex</taxon>
    </lineage>
</organism>
<dbReference type="EMBL" id="AMCV02000001">
    <property type="protein sequence ID" value="TDZ25861.1"/>
    <property type="molecule type" value="Genomic_DNA"/>
</dbReference>
<name>A0A484G6W3_COLOR</name>
<dbReference type="Proteomes" id="UP000014480">
    <property type="component" value="Unassembled WGS sequence"/>
</dbReference>
<keyword evidence="2" id="KW-1185">Reference proteome</keyword>
<accession>A0A484G6W3</accession>
<sequence>MKKALLDLPPRQSGPAPATVSLAATTSRGHESLAKPSCLPLDAIRHRFTAAKDSTMSAIPVGCAMNLAGYCSTKPRSITTALTWCRAAGQKFARFSAYGNCMNGVLQGYSARSPGLIERHTVDQLLGLKRVSRQ</sequence>
<evidence type="ECO:0000313" key="2">
    <source>
        <dbReference type="Proteomes" id="UP000014480"/>
    </source>
</evidence>
<protein>
    <submittedName>
        <fullName evidence="1">Uncharacterized protein</fullName>
    </submittedName>
</protein>
<comment type="caution">
    <text evidence="1">The sequence shown here is derived from an EMBL/GenBank/DDBJ whole genome shotgun (WGS) entry which is preliminary data.</text>
</comment>
<reference evidence="2" key="2">
    <citation type="journal article" date="2019" name="Mol. Plant Microbe Interact.">
        <title>Genome sequence resources for four phytopathogenic fungi from the Colletotrichum orbiculare species complex.</title>
        <authorList>
            <person name="Gan P."/>
            <person name="Tsushima A."/>
            <person name="Narusaka M."/>
            <person name="Narusaka Y."/>
            <person name="Takano Y."/>
            <person name="Kubo Y."/>
            <person name="Shirasu K."/>
        </authorList>
    </citation>
    <scope>GENOME REANNOTATION</scope>
    <source>
        <strain evidence="2">104-T / ATCC 96160 / CBS 514.97 / LARS 414 / MAFF 240422</strain>
    </source>
</reference>
<proteinExistence type="predicted"/>
<reference evidence="2" key="1">
    <citation type="journal article" date="2013" name="New Phytol.">
        <title>Comparative genomic and transcriptomic analyses reveal the hemibiotrophic stage shift of Colletotrichum fungi.</title>
        <authorList>
            <person name="Gan P."/>
            <person name="Ikeda K."/>
            <person name="Irieda H."/>
            <person name="Narusaka M."/>
            <person name="O'Connell R.J."/>
            <person name="Narusaka Y."/>
            <person name="Takano Y."/>
            <person name="Kubo Y."/>
            <person name="Shirasu K."/>
        </authorList>
    </citation>
    <scope>NUCLEOTIDE SEQUENCE [LARGE SCALE GENOMIC DNA]</scope>
    <source>
        <strain evidence="2">104-T / ATCC 96160 / CBS 514.97 / LARS 414 / MAFF 240422</strain>
    </source>
</reference>
<dbReference type="AlphaFoldDB" id="A0A484G6W3"/>